<dbReference type="PANTHER" id="PTHR39555:SF1">
    <property type="entry name" value="TYPE IV PILUS INNER MEMBRANE COMPONENT PILO"/>
    <property type="match status" value="1"/>
</dbReference>
<dbReference type="GO" id="GO:0043107">
    <property type="term" value="P:type IV pilus-dependent motility"/>
    <property type="evidence" value="ECO:0007669"/>
    <property type="project" value="InterPro"/>
</dbReference>
<dbReference type="RefSeq" id="WP_078810471.1">
    <property type="nucleotide sequence ID" value="NZ_FUWM01000017.1"/>
</dbReference>
<proteinExistence type="predicted"/>
<dbReference type="EMBL" id="FUWM01000017">
    <property type="protein sequence ID" value="SJZ86086.1"/>
    <property type="molecule type" value="Genomic_DNA"/>
</dbReference>
<keyword evidence="1" id="KW-1133">Transmembrane helix</keyword>
<gene>
    <name evidence="2" type="ORF">SAMN02745118_02036</name>
</gene>
<dbReference type="OrthoDB" id="1786548at2"/>
<dbReference type="Proteomes" id="UP000190625">
    <property type="component" value="Unassembled WGS sequence"/>
</dbReference>
<dbReference type="Gene3D" id="3.30.70.60">
    <property type="match status" value="1"/>
</dbReference>
<keyword evidence="3" id="KW-1185">Reference proteome</keyword>
<sequence>MIRVIIMRWSNLTSREQKLLIVGLIIIMGTAFYIGIYQPQVKTLSSNQQKVKQAMKDLRLKSIMLKKRSTLEERYKKMLAKLNQKEENFLSKNQKPKLIMDLNDLALKTNVNLVSTDPLQMDKDNIYIQFPVRVKLKGTYGNIINFLKEINNLSYLVRVKNLKLSSQLNPTNQLEVELRVASYAIVQRSGDK</sequence>
<reference evidence="3" key="1">
    <citation type="submission" date="2017-02" db="EMBL/GenBank/DDBJ databases">
        <authorList>
            <person name="Varghese N."/>
            <person name="Submissions S."/>
        </authorList>
    </citation>
    <scope>NUCLEOTIDE SEQUENCE [LARGE SCALE GENOMIC DNA]</scope>
    <source>
        <strain evidence="3">ATCC BAA-73</strain>
    </source>
</reference>
<feature type="transmembrane region" description="Helical" evidence="1">
    <location>
        <begin position="20"/>
        <end position="37"/>
    </location>
</feature>
<dbReference type="GO" id="GO:0043683">
    <property type="term" value="P:type IV pilus assembly"/>
    <property type="evidence" value="ECO:0007669"/>
    <property type="project" value="InterPro"/>
</dbReference>
<dbReference type="STRING" id="142842.SAMN02745118_02036"/>
<evidence type="ECO:0000256" key="1">
    <source>
        <dbReference type="SAM" id="Phobius"/>
    </source>
</evidence>
<dbReference type="InterPro" id="IPR014717">
    <property type="entry name" value="Transl_elong_EF1B/ribsomal_bS6"/>
</dbReference>
<protein>
    <submittedName>
        <fullName evidence="2">Type IV pilus assembly protein PilO</fullName>
    </submittedName>
</protein>
<accession>A0A1T4P4A8</accession>
<evidence type="ECO:0000313" key="2">
    <source>
        <dbReference type="EMBL" id="SJZ86086.1"/>
    </source>
</evidence>
<dbReference type="PANTHER" id="PTHR39555">
    <property type="entry name" value="FIMBRIAL ASSEMBLY PROTEIN PILO-LIKE PROTEIN-RELATED"/>
    <property type="match status" value="1"/>
</dbReference>
<keyword evidence="1" id="KW-0812">Transmembrane</keyword>
<dbReference type="AlphaFoldDB" id="A0A1T4P4A8"/>
<name>A0A1T4P4A8_9FIRM</name>
<dbReference type="Pfam" id="PF04350">
    <property type="entry name" value="PilO"/>
    <property type="match status" value="1"/>
</dbReference>
<dbReference type="InterPro" id="IPR007445">
    <property type="entry name" value="PilO"/>
</dbReference>
<evidence type="ECO:0000313" key="3">
    <source>
        <dbReference type="Proteomes" id="UP000190625"/>
    </source>
</evidence>
<organism evidence="2 3">
    <name type="scientific">Selenihalanaerobacter shriftii</name>
    <dbReference type="NCBI Taxonomy" id="142842"/>
    <lineage>
        <taxon>Bacteria</taxon>
        <taxon>Bacillati</taxon>
        <taxon>Bacillota</taxon>
        <taxon>Clostridia</taxon>
        <taxon>Halanaerobiales</taxon>
        <taxon>Halobacteroidaceae</taxon>
        <taxon>Selenihalanaerobacter</taxon>
    </lineage>
</organism>
<keyword evidence="1" id="KW-0472">Membrane</keyword>